<keyword evidence="1" id="KW-0732">Signal</keyword>
<accession>A0A108TBZ1</accession>
<reference evidence="3 4" key="1">
    <citation type="journal article" date="2016" name="BMC Genomics">
        <title>Type VI secretion systems of human gut Bacteroidales segregate into three genetic architectures, two of which are contained on mobile genetic elements.</title>
        <authorList>
            <person name="Coyne M.J."/>
            <person name="Roelofs K.G."/>
            <person name="Comstock L.E."/>
        </authorList>
    </citation>
    <scope>NUCLEOTIDE SEQUENCE [LARGE SCALE GENOMIC DNA]</scope>
    <source>
        <strain evidence="3 4">CL09T03C01</strain>
    </source>
</reference>
<name>A0A108TBZ1_BACSE</name>
<dbReference type="RefSeq" id="WP_165593206.1">
    <property type="nucleotide sequence ID" value="NZ_JADMTE010000018.1"/>
</dbReference>
<feature type="domain" description="Lipocalin-like" evidence="2">
    <location>
        <begin position="30"/>
        <end position="150"/>
    </location>
</feature>
<feature type="signal peptide" evidence="1">
    <location>
        <begin position="1"/>
        <end position="21"/>
    </location>
</feature>
<keyword evidence="4" id="KW-1185">Reference proteome</keyword>
<evidence type="ECO:0000259" key="2">
    <source>
        <dbReference type="Pfam" id="PF16585"/>
    </source>
</evidence>
<sequence length="150" mass="17422" precursor="true">MKRLLNGTILLLLMCVALGLASCMNDGGSDWVGKWQLREYQYPDGKVQKVDSIFYDFQKGSFLAHCMNESGSYESFYGYYKLKDDEISITLWPDNSSGNESVHEELVNSDSYKKFFGWGDSGERTFKVEELTNKKMRLDYEGTKYVFRKY</sequence>
<protein>
    <submittedName>
        <fullName evidence="3">Lipocalin-like domain protein</fullName>
    </submittedName>
</protein>
<comment type="caution">
    <text evidence="3">The sequence shown here is derived from an EMBL/GenBank/DDBJ whole genome shotgun (WGS) entry which is preliminary data.</text>
</comment>
<feature type="chain" id="PRO_5007131078" evidence="1">
    <location>
        <begin position="22"/>
        <end position="150"/>
    </location>
</feature>
<proteinExistence type="predicted"/>
<evidence type="ECO:0000256" key="1">
    <source>
        <dbReference type="SAM" id="SignalP"/>
    </source>
</evidence>
<dbReference type="PATRIC" id="fig|46506.5.peg.508"/>
<evidence type="ECO:0000313" key="4">
    <source>
        <dbReference type="Proteomes" id="UP000056419"/>
    </source>
</evidence>
<dbReference type="Proteomes" id="UP000056419">
    <property type="component" value="Unassembled WGS sequence"/>
</dbReference>
<dbReference type="AlphaFoldDB" id="A0A108TBZ1"/>
<dbReference type="PROSITE" id="PS51257">
    <property type="entry name" value="PROKAR_LIPOPROTEIN"/>
    <property type="match status" value="1"/>
</dbReference>
<dbReference type="Gene3D" id="2.40.128.280">
    <property type="match status" value="1"/>
</dbReference>
<dbReference type="STRING" id="46506.AA415_00472"/>
<gene>
    <name evidence="3" type="ORF">AA415_00472</name>
</gene>
<dbReference type="InterPro" id="IPR024311">
    <property type="entry name" value="Lipocalin-like"/>
</dbReference>
<dbReference type="Pfam" id="PF16585">
    <property type="entry name" value="Lipocalin_8"/>
    <property type="match status" value="1"/>
</dbReference>
<evidence type="ECO:0000313" key="3">
    <source>
        <dbReference type="EMBL" id="KWR57016.1"/>
    </source>
</evidence>
<dbReference type="EMBL" id="LRGC01000002">
    <property type="protein sequence ID" value="KWR57016.1"/>
    <property type="molecule type" value="Genomic_DNA"/>
</dbReference>
<organism evidence="3 4">
    <name type="scientific">Bacteroides stercoris</name>
    <dbReference type="NCBI Taxonomy" id="46506"/>
    <lineage>
        <taxon>Bacteria</taxon>
        <taxon>Pseudomonadati</taxon>
        <taxon>Bacteroidota</taxon>
        <taxon>Bacteroidia</taxon>
        <taxon>Bacteroidales</taxon>
        <taxon>Bacteroidaceae</taxon>
        <taxon>Bacteroides</taxon>
    </lineage>
</organism>